<dbReference type="AlphaFoldDB" id="A0ABD0LUR4"/>
<feature type="domain" description="Macro" evidence="1">
    <location>
        <begin position="25"/>
        <end position="176"/>
    </location>
</feature>
<sequence length="176" mass="19543">MLRVVARSAIRTFSPGFARGAAFQICEMSAAAGQEFQLKETKGDLFSCPATDSLAHCVSKDLRMGKGIAVLFKNKYGGLDELLAQKKDVGDVAVLKRDQRYIYYLITKPKYSDKPTYDTLRKSLEAMKSHCQENGVSNLAMPQIGCGLDKLQWDKVSDLIKDVFRDTATTVTVYSL</sequence>
<dbReference type="PANTHER" id="PTHR12521">
    <property type="entry name" value="PROTEIN C6ORF130"/>
    <property type="match status" value="1"/>
</dbReference>
<dbReference type="InterPro" id="IPR050892">
    <property type="entry name" value="ADP-ribose_metab_enzymes"/>
</dbReference>
<dbReference type="Proteomes" id="UP001519460">
    <property type="component" value="Unassembled WGS sequence"/>
</dbReference>
<comment type="caution">
    <text evidence="2">The sequence shown here is derived from an EMBL/GenBank/DDBJ whole genome shotgun (WGS) entry which is preliminary data.</text>
</comment>
<dbReference type="Gene3D" id="3.40.220.10">
    <property type="entry name" value="Leucine Aminopeptidase, subunit E, domain 1"/>
    <property type="match status" value="1"/>
</dbReference>
<gene>
    <name evidence="2" type="ORF">BaRGS_00005749</name>
</gene>
<dbReference type="SUPFAM" id="SSF52949">
    <property type="entry name" value="Macro domain-like"/>
    <property type="match status" value="1"/>
</dbReference>
<dbReference type="SMART" id="SM00506">
    <property type="entry name" value="A1pp"/>
    <property type="match status" value="1"/>
</dbReference>
<dbReference type="CDD" id="cd02901">
    <property type="entry name" value="Macro_Poa1p-like"/>
    <property type="match status" value="1"/>
</dbReference>
<dbReference type="EMBL" id="JACVVK020000022">
    <property type="protein sequence ID" value="KAK7503123.1"/>
    <property type="molecule type" value="Genomic_DNA"/>
</dbReference>
<dbReference type="InterPro" id="IPR043472">
    <property type="entry name" value="Macro_dom-like"/>
</dbReference>
<dbReference type="Pfam" id="PF01661">
    <property type="entry name" value="Macro"/>
    <property type="match status" value="1"/>
</dbReference>
<evidence type="ECO:0000313" key="2">
    <source>
        <dbReference type="EMBL" id="KAK7503123.1"/>
    </source>
</evidence>
<evidence type="ECO:0000259" key="1">
    <source>
        <dbReference type="PROSITE" id="PS51154"/>
    </source>
</evidence>
<accession>A0ABD0LUR4</accession>
<proteinExistence type="predicted"/>
<name>A0ABD0LUR4_9CAEN</name>
<organism evidence="2 3">
    <name type="scientific">Batillaria attramentaria</name>
    <dbReference type="NCBI Taxonomy" id="370345"/>
    <lineage>
        <taxon>Eukaryota</taxon>
        <taxon>Metazoa</taxon>
        <taxon>Spiralia</taxon>
        <taxon>Lophotrochozoa</taxon>
        <taxon>Mollusca</taxon>
        <taxon>Gastropoda</taxon>
        <taxon>Caenogastropoda</taxon>
        <taxon>Sorbeoconcha</taxon>
        <taxon>Cerithioidea</taxon>
        <taxon>Batillariidae</taxon>
        <taxon>Batillaria</taxon>
    </lineage>
</organism>
<dbReference type="PROSITE" id="PS51154">
    <property type="entry name" value="MACRO"/>
    <property type="match status" value="1"/>
</dbReference>
<protein>
    <recommendedName>
        <fullName evidence="1">Macro domain-containing protein</fullName>
    </recommendedName>
</protein>
<dbReference type="PANTHER" id="PTHR12521:SF0">
    <property type="entry name" value="ADP-RIBOSE GLYCOHYDROLASE OARD1"/>
    <property type="match status" value="1"/>
</dbReference>
<evidence type="ECO:0000313" key="3">
    <source>
        <dbReference type="Proteomes" id="UP001519460"/>
    </source>
</evidence>
<keyword evidence="3" id="KW-1185">Reference proteome</keyword>
<reference evidence="2 3" key="1">
    <citation type="journal article" date="2023" name="Sci. Data">
        <title>Genome assembly of the Korean intertidal mud-creeper Batillaria attramentaria.</title>
        <authorList>
            <person name="Patra A.K."/>
            <person name="Ho P.T."/>
            <person name="Jun S."/>
            <person name="Lee S.J."/>
            <person name="Kim Y."/>
            <person name="Won Y.J."/>
        </authorList>
    </citation>
    <scope>NUCLEOTIDE SEQUENCE [LARGE SCALE GENOMIC DNA]</scope>
    <source>
        <strain evidence="2">Wonlab-2016</strain>
    </source>
</reference>
<dbReference type="InterPro" id="IPR002589">
    <property type="entry name" value="Macro_dom"/>
</dbReference>